<keyword evidence="4" id="KW-1185">Reference proteome</keyword>
<organism evidence="3 4">
    <name type="scientific">Staphylococcus massiliensis S46</name>
    <dbReference type="NCBI Taxonomy" id="1229783"/>
    <lineage>
        <taxon>Bacteria</taxon>
        <taxon>Bacillati</taxon>
        <taxon>Bacillota</taxon>
        <taxon>Bacilli</taxon>
        <taxon>Bacillales</taxon>
        <taxon>Staphylococcaceae</taxon>
        <taxon>Staphylococcus</taxon>
    </lineage>
</organism>
<evidence type="ECO:0000313" key="3">
    <source>
        <dbReference type="EMBL" id="EKU48971.1"/>
    </source>
</evidence>
<dbReference type="RefSeq" id="WP_009382855.1">
    <property type="nucleotide sequence ID" value="NZ_AMSQ01000005.1"/>
</dbReference>
<feature type="region of interest" description="Disordered" evidence="1">
    <location>
        <begin position="106"/>
        <end position="131"/>
    </location>
</feature>
<protein>
    <recommendedName>
        <fullName evidence="2">Peptidase C51 domain-containing protein</fullName>
    </recommendedName>
</protein>
<name>K9ASF1_9STAP</name>
<feature type="domain" description="Peptidase C51" evidence="2">
    <location>
        <begin position="128"/>
        <end position="249"/>
    </location>
</feature>
<comment type="caution">
    <text evidence="3">The sequence shown here is derived from an EMBL/GenBank/DDBJ whole genome shotgun (WGS) entry which is preliminary data.</text>
</comment>
<dbReference type="eggNOG" id="COG3942">
    <property type="taxonomic scope" value="Bacteria"/>
</dbReference>
<dbReference type="OrthoDB" id="2389353at2"/>
<accession>K9ASF1</accession>
<feature type="compositionally biased region" description="Low complexity" evidence="1">
    <location>
        <begin position="71"/>
        <end position="92"/>
    </location>
</feature>
<feature type="region of interest" description="Disordered" evidence="1">
    <location>
        <begin position="67"/>
        <end position="92"/>
    </location>
</feature>
<dbReference type="InterPro" id="IPR007921">
    <property type="entry name" value="CHAP_dom"/>
</dbReference>
<reference evidence="3 4" key="1">
    <citation type="journal article" date="2013" name="Genome Announc.">
        <title>Genome Sequence of Staphylococcus massiliensis Strain S46, Isolated from the Surface of Healthy Human Skin.</title>
        <authorList>
            <person name="Srivastav R."/>
            <person name="Singh A."/>
            <person name="Jangir P.K."/>
            <person name="Kumari C."/>
            <person name="Muduli S."/>
            <person name="Sharma R."/>
        </authorList>
    </citation>
    <scope>NUCLEOTIDE SEQUENCE [LARGE SCALE GENOMIC DNA]</scope>
    <source>
        <strain evidence="3 4">S46</strain>
    </source>
</reference>
<evidence type="ECO:0000313" key="4">
    <source>
        <dbReference type="Proteomes" id="UP000009885"/>
    </source>
</evidence>
<dbReference type="SUPFAM" id="SSF54001">
    <property type="entry name" value="Cysteine proteinases"/>
    <property type="match status" value="1"/>
</dbReference>
<dbReference type="Proteomes" id="UP000009885">
    <property type="component" value="Unassembled WGS sequence"/>
</dbReference>
<dbReference type="AlphaFoldDB" id="K9ASF1"/>
<dbReference type="Gene3D" id="3.90.1720.10">
    <property type="entry name" value="endopeptidase domain like (from Nostoc punctiforme)"/>
    <property type="match status" value="1"/>
</dbReference>
<evidence type="ECO:0000256" key="1">
    <source>
        <dbReference type="SAM" id="MobiDB-lite"/>
    </source>
</evidence>
<proteinExistence type="predicted"/>
<dbReference type="EMBL" id="AMSQ01000005">
    <property type="protein sequence ID" value="EKU48971.1"/>
    <property type="molecule type" value="Genomic_DNA"/>
</dbReference>
<gene>
    <name evidence="3" type="ORF">C273_04170</name>
</gene>
<dbReference type="Pfam" id="PF05257">
    <property type="entry name" value="CHAP"/>
    <property type="match status" value="1"/>
</dbReference>
<evidence type="ECO:0000259" key="2">
    <source>
        <dbReference type="PROSITE" id="PS50911"/>
    </source>
</evidence>
<dbReference type="PATRIC" id="fig|1229783.3.peg.839"/>
<dbReference type="STRING" id="1229783.C273_04170"/>
<dbReference type="InterPro" id="IPR038765">
    <property type="entry name" value="Papain-like_cys_pep_sf"/>
</dbReference>
<dbReference type="PROSITE" id="PS50911">
    <property type="entry name" value="CHAP"/>
    <property type="match status" value="1"/>
</dbReference>
<sequence length="249" mass="26376">MNKIATATIATAGIATFGMMQNEADAAEYNNGGYNPNDPTSYSYSYTIDNNDEYHFEWQGNWSPDQFDYGTNNSQQSYNSSNNVASANTASNATSNRSAGISAVSAPTTSSYEAPASNARSYNAQPAQSSNNGGVSISNYSGSSANLYTAGQCTWYVYDRVGGKISTLWGNANNWGSAAASEGFTVNNQPQAGSIMQSTQGAFGHVAYVESVNNDGSVTVSEMNYNAGPFGVSTRTIPASQAYSYNYIH</sequence>